<dbReference type="Pfam" id="PF18759">
    <property type="entry name" value="Plavaka"/>
    <property type="match status" value="1"/>
</dbReference>
<dbReference type="AlphaFoldDB" id="A0A8H6WR76"/>
<keyword evidence="2" id="KW-1185">Reference proteome</keyword>
<organism evidence="1 2">
    <name type="scientific">Mycena venus</name>
    <dbReference type="NCBI Taxonomy" id="2733690"/>
    <lineage>
        <taxon>Eukaryota</taxon>
        <taxon>Fungi</taxon>
        <taxon>Dikarya</taxon>
        <taxon>Basidiomycota</taxon>
        <taxon>Agaricomycotina</taxon>
        <taxon>Agaricomycetes</taxon>
        <taxon>Agaricomycetidae</taxon>
        <taxon>Agaricales</taxon>
        <taxon>Marasmiineae</taxon>
        <taxon>Mycenaceae</taxon>
        <taxon>Mycena</taxon>
    </lineage>
</organism>
<evidence type="ECO:0000313" key="2">
    <source>
        <dbReference type="Proteomes" id="UP000620124"/>
    </source>
</evidence>
<evidence type="ECO:0000313" key="1">
    <source>
        <dbReference type="EMBL" id="KAF7326777.1"/>
    </source>
</evidence>
<sequence>MTVEGDELDAKGNKKVEVLELWHRDPIECIAESLGNPSFEHAQHFKPRGVFRRADRTGREYDEMWTANWWWEIQDLLPEDATIVPIILASDKTQLSTFCGDKQAWPVYISIGNIKKAIRRQPSSHAMILLGYIPALKLDCISKARRQFQAYQIFHDLQPLVKAGKDGVNMVCTDSWLRWVFPLLASYIADYPEQCLVSCCRENSCPSCLCDPKLRAAREAFNLRTQSEIFRVLSEQSQGLQPDEFKEWNLQPINPFWADLPHCDIHACMTPDILHQLQKGVFSDHISKWAASAMEETEEERKKELDGRFRTMPMHPTLRHFSHGISGIKQWTGSEYRDLAKTFVGALVETVDPEVVEVTRHVIDYMEYSHFELHTDESLAAMEQS</sequence>
<comment type="caution">
    <text evidence="1">The sequence shown here is derived from an EMBL/GenBank/DDBJ whole genome shotgun (WGS) entry which is preliminary data.</text>
</comment>
<gene>
    <name evidence="1" type="ORF">MVEN_02596900</name>
</gene>
<protein>
    <submittedName>
        <fullName evidence="1">Uncharacterized protein</fullName>
    </submittedName>
</protein>
<proteinExistence type="predicted"/>
<name>A0A8H6WR76_9AGAR</name>
<dbReference type="InterPro" id="IPR041078">
    <property type="entry name" value="Plavaka"/>
</dbReference>
<dbReference type="OrthoDB" id="2418900at2759"/>
<dbReference type="Proteomes" id="UP000620124">
    <property type="component" value="Unassembled WGS sequence"/>
</dbReference>
<accession>A0A8H6WR76</accession>
<dbReference type="EMBL" id="JACAZI010000040">
    <property type="protein sequence ID" value="KAF7326777.1"/>
    <property type="molecule type" value="Genomic_DNA"/>
</dbReference>
<reference evidence="1" key="1">
    <citation type="submission" date="2020-05" db="EMBL/GenBank/DDBJ databases">
        <title>Mycena genomes resolve the evolution of fungal bioluminescence.</title>
        <authorList>
            <person name="Tsai I.J."/>
        </authorList>
    </citation>
    <scope>NUCLEOTIDE SEQUENCE</scope>
    <source>
        <strain evidence="1">CCC161011</strain>
    </source>
</reference>